<dbReference type="PROSITE" id="PS50850">
    <property type="entry name" value="MFS"/>
    <property type="match status" value="1"/>
</dbReference>
<dbReference type="InterPro" id="IPR020846">
    <property type="entry name" value="MFS_dom"/>
</dbReference>
<feature type="transmembrane region" description="Helical" evidence="7">
    <location>
        <begin position="307"/>
        <end position="328"/>
    </location>
</feature>
<feature type="transmembrane region" description="Helical" evidence="7">
    <location>
        <begin position="176"/>
        <end position="193"/>
    </location>
</feature>
<feature type="transmembrane region" description="Helical" evidence="7">
    <location>
        <begin position="400"/>
        <end position="419"/>
    </location>
</feature>
<keyword evidence="6 7" id="KW-0472">Membrane</keyword>
<comment type="caution">
    <text evidence="9">The sequence shown here is derived from an EMBL/GenBank/DDBJ whole genome shotgun (WGS) entry which is preliminary data.</text>
</comment>
<evidence type="ECO:0000313" key="9">
    <source>
        <dbReference type="EMBL" id="GAA1500081.1"/>
    </source>
</evidence>
<evidence type="ECO:0000256" key="6">
    <source>
        <dbReference type="ARBA" id="ARBA00023136"/>
    </source>
</evidence>
<organism evidence="9 10">
    <name type="scientific">Dactylosporangium maewongense</name>
    <dbReference type="NCBI Taxonomy" id="634393"/>
    <lineage>
        <taxon>Bacteria</taxon>
        <taxon>Bacillati</taxon>
        <taxon>Actinomycetota</taxon>
        <taxon>Actinomycetes</taxon>
        <taxon>Micromonosporales</taxon>
        <taxon>Micromonosporaceae</taxon>
        <taxon>Dactylosporangium</taxon>
    </lineage>
</organism>
<evidence type="ECO:0000256" key="4">
    <source>
        <dbReference type="ARBA" id="ARBA00022692"/>
    </source>
</evidence>
<proteinExistence type="predicted"/>
<evidence type="ECO:0000256" key="1">
    <source>
        <dbReference type="ARBA" id="ARBA00004651"/>
    </source>
</evidence>
<dbReference type="SUPFAM" id="SSF103473">
    <property type="entry name" value="MFS general substrate transporter"/>
    <property type="match status" value="1"/>
</dbReference>
<name>A0ABN1ZJK3_9ACTN</name>
<dbReference type="PANTHER" id="PTHR23513">
    <property type="entry name" value="INTEGRAL MEMBRANE EFFLUX PROTEIN-RELATED"/>
    <property type="match status" value="1"/>
</dbReference>
<evidence type="ECO:0000259" key="8">
    <source>
        <dbReference type="PROSITE" id="PS50850"/>
    </source>
</evidence>
<feature type="transmembrane region" description="Helical" evidence="7">
    <location>
        <begin position="21"/>
        <end position="44"/>
    </location>
</feature>
<dbReference type="RefSeq" id="WP_344498977.1">
    <property type="nucleotide sequence ID" value="NZ_BAAAQD010000001.1"/>
</dbReference>
<feature type="domain" description="Major facilitator superfamily (MFS) profile" evidence="8">
    <location>
        <begin position="229"/>
        <end position="431"/>
    </location>
</feature>
<dbReference type="Pfam" id="PF05977">
    <property type="entry name" value="MFS_3"/>
    <property type="match status" value="1"/>
</dbReference>
<evidence type="ECO:0000256" key="5">
    <source>
        <dbReference type="ARBA" id="ARBA00022989"/>
    </source>
</evidence>
<feature type="transmembrane region" description="Helical" evidence="7">
    <location>
        <begin position="368"/>
        <end position="394"/>
    </location>
</feature>
<dbReference type="InterPro" id="IPR036259">
    <property type="entry name" value="MFS_trans_sf"/>
</dbReference>
<dbReference type="Proteomes" id="UP001501470">
    <property type="component" value="Unassembled WGS sequence"/>
</dbReference>
<comment type="subcellular location">
    <subcellularLocation>
        <location evidence="1">Cell membrane</location>
        <topology evidence="1">Multi-pass membrane protein</topology>
    </subcellularLocation>
</comment>
<evidence type="ECO:0000256" key="2">
    <source>
        <dbReference type="ARBA" id="ARBA00022448"/>
    </source>
</evidence>
<dbReference type="PANTHER" id="PTHR23513:SF11">
    <property type="entry name" value="STAPHYLOFERRIN A TRANSPORTER"/>
    <property type="match status" value="1"/>
</dbReference>
<keyword evidence="10" id="KW-1185">Reference proteome</keyword>
<keyword evidence="4 7" id="KW-0812">Transmembrane</keyword>
<feature type="transmembrane region" description="Helical" evidence="7">
    <location>
        <begin position="83"/>
        <end position="103"/>
    </location>
</feature>
<reference evidence="9 10" key="1">
    <citation type="journal article" date="2019" name="Int. J. Syst. Evol. Microbiol.">
        <title>The Global Catalogue of Microorganisms (GCM) 10K type strain sequencing project: providing services to taxonomists for standard genome sequencing and annotation.</title>
        <authorList>
            <consortium name="The Broad Institute Genomics Platform"/>
            <consortium name="The Broad Institute Genome Sequencing Center for Infectious Disease"/>
            <person name="Wu L."/>
            <person name="Ma J."/>
        </authorList>
    </citation>
    <scope>NUCLEOTIDE SEQUENCE [LARGE SCALE GENOMIC DNA]</scope>
    <source>
        <strain evidence="9 10">JCM 15933</strain>
    </source>
</reference>
<feature type="transmembrane region" description="Helical" evidence="7">
    <location>
        <begin position="278"/>
        <end position="298"/>
    </location>
</feature>
<keyword evidence="5 7" id="KW-1133">Transmembrane helix</keyword>
<evidence type="ECO:0000256" key="3">
    <source>
        <dbReference type="ARBA" id="ARBA00022475"/>
    </source>
</evidence>
<feature type="transmembrane region" description="Helical" evidence="7">
    <location>
        <begin position="334"/>
        <end position="356"/>
    </location>
</feature>
<dbReference type="CDD" id="cd06173">
    <property type="entry name" value="MFS_MefA_like"/>
    <property type="match status" value="1"/>
</dbReference>
<gene>
    <name evidence="9" type="ORF">GCM10009827_004800</name>
</gene>
<evidence type="ECO:0000313" key="10">
    <source>
        <dbReference type="Proteomes" id="UP001501470"/>
    </source>
</evidence>
<accession>A0ABN1ZJK3</accession>
<dbReference type="EMBL" id="BAAAQD010000001">
    <property type="protein sequence ID" value="GAA1500081.1"/>
    <property type="molecule type" value="Genomic_DNA"/>
</dbReference>
<keyword evidence="2" id="KW-0813">Transport</keyword>
<sequence length="431" mass="44652">MSTVQTPRKFAALRNKDCRPYLFGAALAMMADNIEHVITYWVLWEKFHSPALSGFQVISHWVPFLLFSVYFGSLADRFDCRRVIQAAQLLFASVSVAWGVLFVTGTLQVWHACVLLVLHGLAGSLWGPGEQLMLHDFVGDEDLPSAVRLNATFRSLGVLFGPVVGSALLLGLGATAGIFVNVLFFLPLTLFLFRTKFTGHTRDHGVPRARVGLTESVRVLKAVGGNHTLVSMIILGGLGSFFVGASMQSAMPIFAHDLGAAAGTASAASGEGIDGASLAYGVLLFANGAGGVIGGILLEATGRIRPTVLAAVISTAVYGVTSLCFAITTSYPVAVALLLLGGVANLASMSIGQTVVQLLAPPADRGRVIGVYGVSAQGLRAGSGFTVGLLGAAIGVHWSLGLSAAALCVGTALAGVYALRGGKSVPVATTV</sequence>
<evidence type="ECO:0000256" key="7">
    <source>
        <dbReference type="SAM" id="Phobius"/>
    </source>
</evidence>
<dbReference type="Gene3D" id="1.20.1250.20">
    <property type="entry name" value="MFS general substrate transporter like domains"/>
    <property type="match status" value="1"/>
</dbReference>
<feature type="transmembrane region" description="Helical" evidence="7">
    <location>
        <begin position="228"/>
        <end position="247"/>
    </location>
</feature>
<keyword evidence="3" id="KW-1003">Cell membrane</keyword>
<dbReference type="InterPro" id="IPR010290">
    <property type="entry name" value="TM_effector"/>
</dbReference>
<protein>
    <submittedName>
        <fullName evidence="9">MFS transporter</fullName>
    </submittedName>
</protein>
<feature type="transmembrane region" description="Helical" evidence="7">
    <location>
        <begin position="50"/>
        <end position="71"/>
    </location>
</feature>